<evidence type="ECO:0000256" key="5">
    <source>
        <dbReference type="ARBA" id="ARBA00023054"/>
    </source>
</evidence>
<keyword evidence="4 8" id="KW-0132">Cell division</keyword>
<dbReference type="NCBIfam" id="TIGR03544">
    <property type="entry name" value="DivI1A_domain"/>
    <property type="match status" value="1"/>
</dbReference>
<sequence>MGDVMKITPLDIQQMVFRVKLRGYDREEVNRFLEEVAQTVESLNRDNGALRERIAFLEQQVSELKRTESTLSNTLVSAQSLADDVKRSAQRDAELIIKEAELKASELIRQARVELGDTQRDLSHLQKQRLLMVERMRATLHTFERMLDVEATEAYQDSGAVSEDKLAGESSPAR</sequence>
<comment type="similarity">
    <text evidence="2">Belongs to the DivIVA family.</text>
</comment>
<keyword evidence="9" id="KW-1185">Reference proteome</keyword>
<evidence type="ECO:0000313" key="8">
    <source>
        <dbReference type="EMBL" id="ALA57069.1"/>
    </source>
</evidence>
<dbReference type="STRING" id="42253.NITMOv2_0633"/>
<dbReference type="KEGG" id="nmv:NITMOv2_0633"/>
<dbReference type="Proteomes" id="UP000069205">
    <property type="component" value="Chromosome"/>
</dbReference>
<keyword evidence="3" id="KW-0963">Cytoplasm</keyword>
<evidence type="ECO:0000256" key="6">
    <source>
        <dbReference type="ARBA" id="ARBA00023306"/>
    </source>
</evidence>
<evidence type="ECO:0000256" key="7">
    <source>
        <dbReference type="SAM" id="Coils"/>
    </source>
</evidence>
<dbReference type="InterPro" id="IPR019933">
    <property type="entry name" value="DivIVA_domain"/>
</dbReference>
<dbReference type="PANTHER" id="PTHR35794:SF2">
    <property type="entry name" value="CELL DIVISION PROTEIN DIVIVA"/>
    <property type="match status" value="1"/>
</dbReference>
<name>A0A0K2G888_NITMO</name>
<dbReference type="EMBL" id="CP011801">
    <property type="protein sequence ID" value="ALA57069.1"/>
    <property type="molecule type" value="Genomic_DNA"/>
</dbReference>
<organism evidence="8 9">
    <name type="scientific">Nitrospira moscoviensis</name>
    <dbReference type="NCBI Taxonomy" id="42253"/>
    <lineage>
        <taxon>Bacteria</taxon>
        <taxon>Pseudomonadati</taxon>
        <taxon>Nitrospirota</taxon>
        <taxon>Nitrospiria</taxon>
        <taxon>Nitrospirales</taxon>
        <taxon>Nitrospiraceae</taxon>
        <taxon>Nitrospira</taxon>
    </lineage>
</organism>
<protein>
    <submittedName>
        <fullName evidence="8">Putative Cell division protein DivIVA</fullName>
    </submittedName>
</protein>
<evidence type="ECO:0000256" key="1">
    <source>
        <dbReference type="ARBA" id="ARBA00004496"/>
    </source>
</evidence>
<accession>A0A0K2G888</accession>
<gene>
    <name evidence="8" type="ORF">NITMOv2_0633</name>
</gene>
<dbReference type="Gene3D" id="6.10.250.660">
    <property type="match status" value="1"/>
</dbReference>
<proteinExistence type="inferred from homology"/>
<evidence type="ECO:0000256" key="4">
    <source>
        <dbReference type="ARBA" id="ARBA00022618"/>
    </source>
</evidence>
<dbReference type="PATRIC" id="fig|42253.5.peg.627"/>
<dbReference type="RefSeq" id="WP_053378469.1">
    <property type="nucleotide sequence ID" value="NZ_CP011801.1"/>
</dbReference>
<dbReference type="GO" id="GO:0005737">
    <property type="term" value="C:cytoplasm"/>
    <property type="evidence" value="ECO:0007669"/>
    <property type="project" value="UniProtKB-SubCell"/>
</dbReference>
<dbReference type="InterPro" id="IPR007793">
    <property type="entry name" value="DivIVA_fam"/>
</dbReference>
<evidence type="ECO:0000256" key="3">
    <source>
        <dbReference type="ARBA" id="ARBA00022490"/>
    </source>
</evidence>
<evidence type="ECO:0000313" key="9">
    <source>
        <dbReference type="Proteomes" id="UP000069205"/>
    </source>
</evidence>
<reference evidence="8 9" key="1">
    <citation type="journal article" date="2015" name="Proc. Natl. Acad. Sci. U.S.A.">
        <title>Expanded metabolic versatility of ubiquitous nitrite-oxidizing bacteria from the genus Nitrospira.</title>
        <authorList>
            <person name="Koch H."/>
            <person name="Lucker S."/>
            <person name="Albertsen M."/>
            <person name="Kitzinger K."/>
            <person name="Herbold C."/>
            <person name="Spieck E."/>
            <person name="Nielsen P.H."/>
            <person name="Wagner M."/>
            <person name="Daims H."/>
        </authorList>
    </citation>
    <scope>NUCLEOTIDE SEQUENCE [LARGE SCALE GENOMIC DNA]</scope>
    <source>
        <strain evidence="8 9">NSP M-1</strain>
    </source>
</reference>
<keyword evidence="5 7" id="KW-0175">Coiled coil</keyword>
<dbReference type="AlphaFoldDB" id="A0A0K2G888"/>
<dbReference type="Pfam" id="PF05103">
    <property type="entry name" value="DivIVA"/>
    <property type="match status" value="1"/>
</dbReference>
<keyword evidence="6" id="KW-0131">Cell cycle</keyword>
<comment type="subcellular location">
    <subcellularLocation>
        <location evidence="1">Cytoplasm</location>
    </subcellularLocation>
</comment>
<dbReference type="OrthoDB" id="9815492at2"/>
<dbReference type="PANTHER" id="PTHR35794">
    <property type="entry name" value="CELL DIVISION PROTEIN DIVIVA"/>
    <property type="match status" value="1"/>
</dbReference>
<dbReference type="GO" id="GO:0051301">
    <property type="term" value="P:cell division"/>
    <property type="evidence" value="ECO:0007669"/>
    <property type="project" value="UniProtKB-KW"/>
</dbReference>
<feature type="coiled-coil region" evidence="7">
    <location>
        <begin position="33"/>
        <end position="128"/>
    </location>
</feature>
<evidence type="ECO:0000256" key="2">
    <source>
        <dbReference type="ARBA" id="ARBA00009008"/>
    </source>
</evidence>